<dbReference type="EMBL" id="BOOY01000018">
    <property type="protein sequence ID" value="GIJ03082.1"/>
    <property type="molecule type" value="Genomic_DNA"/>
</dbReference>
<reference evidence="2" key="1">
    <citation type="submission" date="2021-01" db="EMBL/GenBank/DDBJ databases">
        <title>Whole genome shotgun sequence of Spirilliplanes yamanashiensis NBRC 15828.</title>
        <authorList>
            <person name="Komaki H."/>
            <person name="Tamura T."/>
        </authorList>
    </citation>
    <scope>NUCLEOTIDE SEQUENCE</scope>
    <source>
        <strain evidence="2">NBRC 15828</strain>
    </source>
</reference>
<sequence>MPDSRASGLAVAPDAVIVRGRVSSGEMSYAEWAVAGLPAGGEPPARDTIVRISGYAGRPPFVVAQIRVVAGGVLVRSQVAASTATDAVDRAVAGMRARLDRLRRGAPGGTRPPLRACGPPPELVAASAGPARLVRIKECRLAVRPPAAAAFTMDLRDYPFHLFTEAATRRDGVVHTDGGTGYRVLEEGPALDVPAAVDALGSAPGRPFLFFTDPATGRGRVLYRRYDGNVALIRPRAERSRG</sequence>
<accession>A0A8J3Y7Y9</accession>
<name>A0A8J3Y7Y9_9ACTN</name>
<proteinExistence type="predicted"/>
<keyword evidence="3" id="KW-1185">Reference proteome</keyword>
<organism evidence="2 3">
    <name type="scientific">Spirilliplanes yamanashiensis</name>
    <dbReference type="NCBI Taxonomy" id="42233"/>
    <lineage>
        <taxon>Bacteria</taxon>
        <taxon>Bacillati</taxon>
        <taxon>Actinomycetota</taxon>
        <taxon>Actinomycetes</taxon>
        <taxon>Micromonosporales</taxon>
        <taxon>Micromonosporaceae</taxon>
        <taxon>Spirilliplanes</taxon>
    </lineage>
</organism>
<dbReference type="RefSeq" id="WP_203938373.1">
    <property type="nucleotide sequence ID" value="NZ_BAAAGJ010000005.1"/>
</dbReference>
<dbReference type="Pfam" id="PF16321">
    <property type="entry name" value="Ribosom_S30AE_C"/>
    <property type="match status" value="1"/>
</dbReference>
<evidence type="ECO:0000313" key="2">
    <source>
        <dbReference type="EMBL" id="GIJ03082.1"/>
    </source>
</evidence>
<dbReference type="InterPro" id="IPR032528">
    <property type="entry name" value="Ribosom_S30AE_C"/>
</dbReference>
<dbReference type="Gene3D" id="3.30.505.50">
    <property type="entry name" value="Sigma 54 modulation/S30EA ribosomal protein, C-terminal domain"/>
    <property type="match status" value="2"/>
</dbReference>
<protein>
    <recommendedName>
        <fullName evidence="1">Sigma 54 modulation/S30EA ribosomal protein C-terminal domain-containing protein</fullName>
    </recommendedName>
</protein>
<dbReference type="Proteomes" id="UP000652013">
    <property type="component" value="Unassembled WGS sequence"/>
</dbReference>
<evidence type="ECO:0000259" key="1">
    <source>
        <dbReference type="Pfam" id="PF16321"/>
    </source>
</evidence>
<feature type="domain" description="Sigma 54 modulation/S30EA ribosomal protein C-terminal" evidence="1">
    <location>
        <begin position="132"/>
        <end position="184"/>
    </location>
</feature>
<gene>
    <name evidence="2" type="ORF">Sya03_24340</name>
</gene>
<comment type="caution">
    <text evidence="2">The sequence shown here is derived from an EMBL/GenBank/DDBJ whole genome shotgun (WGS) entry which is preliminary data.</text>
</comment>
<dbReference type="AlphaFoldDB" id="A0A8J3Y7Y9"/>
<evidence type="ECO:0000313" key="3">
    <source>
        <dbReference type="Proteomes" id="UP000652013"/>
    </source>
</evidence>
<dbReference type="InterPro" id="IPR038416">
    <property type="entry name" value="Ribosom_S30AE_C_sf"/>
</dbReference>